<dbReference type="PANTHER" id="PTHR43539:SF78">
    <property type="entry name" value="FLAVIN-CONTAINING MONOOXYGENASE"/>
    <property type="match status" value="1"/>
</dbReference>
<proteinExistence type="predicted"/>
<name>A0ABV9CQV2_9ACTN</name>
<dbReference type="PRINTS" id="PR00411">
    <property type="entry name" value="PNDRDTASEI"/>
</dbReference>
<dbReference type="Gene3D" id="3.50.50.60">
    <property type="entry name" value="FAD/NAD(P)-binding domain"/>
    <property type="match status" value="2"/>
</dbReference>
<dbReference type="InterPro" id="IPR036188">
    <property type="entry name" value="FAD/NAD-bd_sf"/>
</dbReference>
<evidence type="ECO:0000256" key="2">
    <source>
        <dbReference type="SAM" id="MobiDB-lite"/>
    </source>
</evidence>
<comment type="caution">
    <text evidence="3">The sequence shown here is derived from an EMBL/GenBank/DDBJ whole genome shotgun (WGS) entry which is preliminary data.</text>
</comment>
<feature type="region of interest" description="Disordered" evidence="2">
    <location>
        <begin position="432"/>
        <end position="453"/>
    </location>
</feature>
<evidence type="ECO:0000256" key="1">
    <source>
        <dbReference type="ARBA" id="ARBA00023002"/>
    </source>
</evidence>
<sequence>MSGDRHPGTPDGRRAEAPDGSGAQAPDGRRAEAAGGHHAVVVIGGGQAGLAMSHHLKRGGVDHIVLERHRVGHEWRSRRWDSFCLVTPNWQCRLPGFPYPGDDPDGFMRRDEIVRYVEDYAASFGPPVLEGVSATGLTTAPGGFEIRTDQGTFTAGQVVVATGPYQTPVIPRLSERFPRHVAQLHSGEYRNSRQLPPGEVLVVGSGQSGCQIAEDLHLDGRRVHLAVGSAPRVARFYRGRDVVAWLDLMGHYDRPIGSFADPDGVRARANHYVTGRDGGRDIDLRAFARDGMRLYGRLAGVEDGTIRFAPGLRRDLDHADAVSESIKDTIDSFIAARGIQAPAEARYRPVWEPAGEPEGLDARRVTSVVWCTGFRADYRWIRVPVFDGTGYPVHERGVTSVRGLYFLGLPWQHTWGSGRFSGVAGDAEHLARHLGSPGVPRPRPHHVPDAQEFPDAGRYFVHPELLGS</sequence>
<dbReference type="Pfam" id="PF13738">
    <property type="entry name" value="Pyr_redox_3"/>
    <property type="match status" value="1"/>
</dbReference>
<feature type="compositionally biased region" description="Basic and acidic residues" evidence="2">
    <location>
        <begin position="1"/>
        <end position="17"/>
    </location>
</feature>
<dbReference type="EMBL" id="JBHSFP010000031">
    <property type="protein sequence ID" value="MFC4535439.1"/>
    <property type="molecule type" value="Genomic_DNA"/>
</dbReference>
<protein>
    <submittedName>
        <fullName evidence="3">MSMEG_0569 family flavin-dependent oxidoreductase</fullName>
    </submittedName>
</protein>
<dbReference type="RefSeq" id="WP_380847997.1">
    <property type="nucleotide sequence ID" value="NZ_JBHSFP010000031.1"/>
</dbReference>
<dbReference type="InterPro" id="IPR050982">
    <property type="entry name" value="Auxin_biosynth/cation_transpt"/>
</dbReference>
<dbReference type="SUPFAM" id="SSF51905">
    <property type="entry name" value="FAD/NAD(P)-binding domain"/>
    <property type="match status" value="1"/>
</dbReference>
<reference evidence="4" key="1">
    <citation type="journal article" date="2019" name="Int. J. Syst. Evol. Microbiol.">
        <title>The Global Catalogue of Microorganisms (GCM) 10K type strain sequencing project: providing services to taxonomists for standard genome sequencing and annotation.</title>
        <authorList>
            <consortium name="The Broad Institute Genomics Platform"/>
            <consortium name="The Broad Institute Genome Sequencing Center for Infectious Disease"/>
            <person name="Wu L."/>
            <person name="Ma J."/>
        </authorList>
    </citation>
    <scope>NUCLEOTIDE SEQUENCE [LARGE SCALE GENOMIC DNA]</scope>
    <source>
        <strain evidence="4">CGMCC 4.7132</strain>
    </source>
</reference>
<keyword evidence="1" id="KW-0560">Oxidoreductase</keyword>
<feature type="region of interest" description="Disordered" evidence="2">
    <location>
        <begin position="1"/>
        <end position="35"/>
    </location>
</feature>
<evidence type="ECO:0000313" key="4">
    <source>
        <dbReference type="Proteomes" id="UP001596004"/>
    </source>
</evidence>
<dbReference type="NCBIfam" id="TIGR04046">
    <property type="entry name" value="MSMEG_0569_nitr"/>
    <property type="match status" value="1"/>
</dbReference>
<dbReference type="Proteomes" id="UP001596004">
    <property type="component" value="Unassembled WGS sequence"/>
</dbReference>
<accession>A0ABV9CQV2</accession>
<dbReference type="InterPro" id="IPR024000">
    <property type="entry name" value="CHP04046_FMN-dependent"/>
</dbReference>
<gene>
    <name evidence="3" type="ORF">ACFO60_32145</name>
</gene>
<organism evidence="3 4">
    <name type="scientific">Sphaerisporangium dianthi</name>
    <dbReference type="NCBI Taxonomy" id="1436120"/>
    <lineage>
        <taxon>Bacteria</taxon>
        <taxon>Bacillati</taxon>
        <taxon>Actinomycetota</taxon>
        <taxon>Actinomycetes</taxon>
        <taxon>Streptosporangiales</taxon>
        <taxon>Streptosporangiaceae</taxon>
        <taxon>Sphaerisporangium</taxon>
    </lineage>
</organism>
<evidence type="ECO:0000313" key="3">
    <source>
        <dbReference type="EMBL" id="MFC4535439.1"/>
    </source>
</evidence>
<dbReference type="SUPFAM" id="SSF51971">
    <property type="entry name" value="Nucleotide-binding domain"/>
    <property type="match status" value="1"/>
</dbReference>
<keyword evidence="4" id="KW-1185">Reference proteome</keyword>
<dbReference type="PANTHER" id="PTHR43539">
    <property type="entry name" value="FLAVIN-BINDING MONOOXYGENASE-LIKE PROTEIN (AFU_ORTHOLOGUE AFUA_4G09220)"/>
    <property type="match status" value="1"/>
</dbReference>